<dbReference type="GO" id="GO:0046872">
    <property type="term" value="F:metal ion binding"/>
    <property type="evidence" value="ECO:0007669"/>
    <property type="project" value="UniProtKB-KW"/>
</dbReference>
<organism evidence="14 15">
    <name type="scientific">Campylobacter ureolyticus</name>
    <dbReference type="NCBI Taxonomy" id="827"/>
    <lineage>
        <taxon>Bacteria</taxon>
        <taxon>Pseudomonadati</taxon>
        <taxon>Campylobacterota</taxon>
        <taxon>Epsilonproteobacteria</taxon>
        <taxon>Campylobacterales</taxon>
        <taxon>Campylobacteraceae</taxon>
        <taxon>Campylobacter</taxon>
    </lineage>
</organism>
<feature type="binding site" evidence="13">
    <location>
        <position position="101"/>
    </location>
    <ligand>
        <name>Zn(2+)</name>
        <dbReference type="ChEBI" id="CHEBI:29105"/>
    </ligand>
</feature>
<dbReference type="NCBIfam" id="TIGR01662">
    <property type="entry name" value="HAD-SF-IIIA"/>
    <property type="match status" value="1"/>
</dbReference>
<dbReference type="NCBIfam" id="TIGR00213">
    <property type="entry name" value="GmhB_yaeD"/>
    <property type="match status" value="1"/>
</dbReference>
<feature type="binding site" evidence="11">
    <location>
        <position position="129"/>
    </location>
    <ligand>
        <name>substrate</name>
    </ligand>
</feature>
<dbReference type="CDD" id="cd07503">
    <property type="entry name" value="HAD_HisB-N"/>
    <property type="match status" value="1"/>
</dbReference>
<comment type="cofactor">
    <cofactor evidence="13">
        <name>Mg(2+)</name>
        <dbReference type="ChEBI" id="CHEBI:18420"/>
    </cofactor>
</comment>
<dbReference type="Proteomes" id="UP000234639">
    <property type="component" value="Unassembled WGS sequence"/>
</dbReference>
<evidence type="ECO:0000256" key="9">
    <source>
        <dbReference type="PIRNR" id="PIRNR004682"/>
    </source>
</evidence>
<keyword evidence="4 9" id="KW-0378">Hydrolase</keyword>
<evidence type="ECO:0000256" key="13">
    <source>
        <dbReference type="PIRSR" id="PIRSR004682-4"/>
    </source>
</evidence>
<proteinExistence type="inferred from homology"/>
<evidence type="ECO:0000256" key="5">
    <source>
        <dbReference type="ARBA" id="ARBA00022833"/>
    </source>
</evidence>
<dbReference type="GO" id="GO:0005737">
    <property type="term" value="C:cytoplasm"/>
    <property type="evidence" value="ECO:0007669"/>
    <property type="project" value="UniProtKB-SubCell"/>
</dbReference>
<feature type="binding site" evidence="13">
    <location>
        <position position="128"/>
    </location>
    <ligand>
        <name>Mg(2+)</name>
        <dbReference type="ChEBI" id="CHEBI:18420"/>
    </ligand>
</feature>
<dbReference type="GO" id="GO:0016791">
    <property type="term" value="F:phosphatase activity"/>
    <property type="evidence" value="ECO:0007669"/>
    <property type="project" value="InterPro"/>
</dbReference>
<feature type="active site" description="Proton donor" evidence="10">
    <location>
        <position position="14"/>
    </location>
</feature>
<dbReference type="InterPro" id="IPR006543">
    <property type="entry name" value="Histidinol-phos"/>
</dbReference>
<comment type="subcellular location">
    <subcellularLocation>
        <location evidence="1 9">Cytoplasm</location>
    </subcellularLocation>
</comment>
<feature type="binding site" evidence="11">
    <location>
        <begin position="20"/>
        <end position="23"/>
    </location>
    <ligand>
        <name>substrate</name>
    </ligand>
</feature>
<feature type="binding site" evidence="13">
    <location>
        <position position="95"/>
    </location>
    <ligand>
        <name>Zn(2+)</name>
        <dbReference type="ChEBI" id="CHEBI:29105"/>
    </ligand>
</feature>
<feature type="active site" description="Nucleophile" evidence="10">
    <location>
        <position position="12"/>
    </location>
</feature>
<dbReference type="InterPro" id="IPR004446">
    <property type="entry name" value="Heptose_bisP_phosphatase"/>
</dbReference>
<feature type="binding site" evidence="13">
    <location>
        <position position="99"/>
    </location>
    <ligand>
        <name>Zn(2+)</name>
        <dbReference type="ChEBI" id="CHEBI:29105"/>
    </ligand>
</feature>
<feature type="site" description="Contributes to substrate recognition" evidence="12">
    <location>
        <position position="102"/>
    </location>
</feature>
<comment type="cofactor">
    <cofactor evidence="13">
        <name>Zn(2+)</name>
        <dbReference type="ChEBI" id="CHEBI:29105"/>
    </cofactor>
</comment>
<feature type="site" description="Stabilizes the phosphoryl group" evidence="12">
    <location>
        <position position="103"/>
    </location>
</feature>
<dbReference type="EC" id="3.1.3.-" evidence="9"/>
<protein>
    <recommendedName>
        <fullName evidence="7 9">D,D-heptose 1,7-bisphosphate phosphatase</fullName>
        <ecNumber evidence="9">3.1.3.-</ecNumber>
    </recommendedName>
</protein>
<evidence type="ECO:0000256" key="2">
    <source>
        <dbReference type="ARBA" id="ARBA00022490"/>
    </source>
</evidence>
<comment type="similarity">
    <text evidence="8 9">Belongs to the gmhB family.</text>
</comment>
<dbReference type="NCBIfam" id="TIGR01549">
    <property type="entry name" value="HAD-SF-IA-v1"/>
    <property type="match status" value="1"/>
</dbReference>
<feature type="binding site" evidence="13">
    <location>
        <position position="12"/>
    </location>
    <ligand>
        <name>Mg(2+)</name>
        <dbReference type="ChEBI" id="CHEBI:18420"/>
    </ligand>
</feature>
<reference evidence="14 15" key="1">
    <citation type="submission" date="2017-12" db="EMBL/GenBank/DDBJ databases">
        <title>Phylogenetic diversity of female urinary microbiome.</title>
        <authorList>
            <person name="Thomas-White K."/>
            <person name="Wolfe A.J."/>
        </authorList>
    </citation>
    <scope>NUCLEOTIDE SEQUENCE [LARGE SCALE GENOMIC DNA]</scope>
    <source>
        <strain evidence="14 15">UMB0112</strain>
    </source>
</reference>
<dbReference type="Gene3D" id="3.40.50.1000">
    <property type="entry name" value="HAD superfamily/HAD-like"/>
    <property type="match status" value="1"/>
</dbReference>
<feature type="site" description="Stabilizes the phosphoryl group" evidence="12">
    <location>
        <position position="54"/>
    </location>
</feature>
<feature type="binding site" evidence="13">
    <location>
        <position position="14"/>
    </location>
    <ligand>
        <name>Mg(2+)</name>
        <dbReference type="ChEBI" id="CHEBI:18420"/>
    </ligand>
</feature>
<dbReference type="SUPFAM" id="SSF56784">
    <property type="entry name" value="HAD-like"/>
    <property type="match status" value="1"/>
</dbReference>
<dbReference type="PIRSF" id="PIRSF004682">
    <property type="entry name" value="GmhB"/>
    <property type="match status" value="1"/>
</dbReference>
<evidence type="ECO:0000256" key="12">
    <source>
        <dbReference type="PIRSR" id="PIRSR004682-3"/>
    </source>
</evidence>
<accession>A0A2I1N907</accession>
<dbReference type="PANTHER" id="PTHR42891:SF1">
    <property type="entry name" value="D-GLYCERO-BETA-D-MANNO-HEPTOSE-1,7-BISPHOSPHATE 7-PHOSPHATASE"/>
    <property type="match status" value="1"/>
</dbReference>
<dbReference type="InterPro" id="IPR006439">
    <property type="entry name" value="HAD-SF_hydro_IA"/>
</dbReference>
<evidence type="ECO:0000256" key="10">
    <source>
        <dbReference type="PIRSR" id="PIRSR004682-1"/>
    </source>
</evidence>
<dbReference type="AlphaFoldDB" id="A0A2I1N907"/>
<keyword evidence="13" id="KW-0460">Magnesium</keyword>
<comment type="caution">
    <text evidence="14">The sequence shown here is derived from an EMBL/GenBank/DDBJ whole genome shotgun (WGS) entry which is preliminary data.</text>
</comment>
<evidence type="ECO:0000256" key="1">
    <source>
        <dbReference type="ARBA" id="ARBA00004496"/>
    </source>
</evidence>
<keyword evidence="2 9" id="KW-0963">Cytoplasm</keyword>
<evidence type="ECO:0000256" key="6">
    <source>
        <dbReference type="ARBA" id="ARBA00023277"/>
    </source>
</evidence>
<feature type="binding site" evidence="11">
    <location>
        <begin position="12"/>
        <end position="14"/>
    </location>
    <ligand>
        <name>substrate</name>
    </ligand>
</feature>
<evidence type="ECO:0000256" key="11">
    <source>
        <dbReference type="PIRSR" id="PIRSR004682-2"/>
    </source>
</evidence>
<keyword evidence="5 13" id="KW-0862">Zinc</keyword>
<evidence type="ECO:0000256" key="7">
    <source>
        <dbReference type="ARBA" id="ARBA00031828"/>
    </source>
</evidence>
<dbReference type="PANTHER" id="PTHR42891">
    <property type="entry name" value="D-GLYCERO-BETA-D-MANNO-HEPTOSE-1,7-BISPHOSPHATE 7-PHOSPHATASE"/>
    <property type="match status" value="1"/>
</dbReference>
<evidence type="ECO:0000256" key="8">
    <source>
        <dbReference type="ARBA" id="ARBA00061616"/>
    </source>
</evidence>
<dbReference type="InterPro" id="IPR006549">
    <property type="entry name" value="HAD-SF_hydro_IIIA"/>
</dbReference>
<evidence type="ECO:0000256" key="4">
    <source>
        <dbReference type="ARBA" id="ARBA00022801"/>
    </source>
</evidence>
<gene>
    <name evidence="14" type="ORF">CYJ41_07105</name>
</gene>
<sequence>MKSYENKALFLDRDGVINEDFGYVFKIEDFKFIDGIFEILKEFKKRDFLIIIVTNQSGIQRGYYTTKDFEILTDYMKDEFKKRDINIDKVYFCPHLSGCECRKPNPGMILAAKDEFGIDFSKSYLIGDKLSDIEAGKNAGVKNLFLLSKEEKSLNRDFHCIKELKEMLKFIRKKYEK</sequence>
<feature type="binding site" evidence="11">
    <location>
        <begin position="102"/>
        <end position="103"/>
    </location>
    <ligand>
        <name>substrate</name>
    </ligand>
</feature>
<dbReference type="GO" id="GO:0005975">
    <property type="term" value="P:carbohydrate metabolic process"/>
    <property type="evidence" value="ECO:0007669"/>
    <property type="project" value="InterPro"/>
</dbReference>
<feature type="binding site" evidence="13">
    <location>
        <position position="129"/>
    </location>
    <ligand>
        <name>Mg(2+)</name>
        <dbReference type="ChEBI" id="CHEBI:18420"/>
    </ligand>
</feature>
<feature type="binding site" evidence="13">
    <location>
        <position position="93"/>
    </location>
    <ligand>
        <name>Zn(2+)</name>
        <dbReference type="ChEBI" id="CHEBI:29105"/>
    </ligand>
</feature>
<dbReference type="InterPro" id="IPR023214">
    <property type="entry name" value="HAD_sf"/>
</dbReference>
<dbReference type="EMBL" id="PKHU01000006">
    <property type="protein sequence ID" value="PKZ28864.1"/>
    <property type="molecule type" value="Genomic_DNA"/>
</dbReference>
<name>A0A2I1N907_9BACT</name>
<evidence type="ECO:0000313" key="15">
    <source>
        <dbReference type="Proteomes" id="UP000234639"/>
    </source>
</evidence>
<dbReference type="FunFam" id="3.40.50.1000:FF:000037">
    <property type="entry name" value="D,D-heptose 1,7-bisphosphate phosphatase"/>
    <property type="match status" value="1"/>
</dbReference>
<dbReference type="Pfam" id="PF13242">
    <property type="entry name" value="Hydrolase_like"/>
    <property type="match status" value="1"/>
</dbReference>
<dbReference type="NCBIfam" id="TIGR01656">
    <property type="entry name" value="Histidinol-ppas"/>
    <property type="match status" value="1"/>
</dbReference>
<keyword evidence="6 9" id="KW-0119">Carbohydrate metabolism</keyword>
<evidence type="ECO:0000313" key="14">
    <source>
        <dbReference type="EMBL" id="PKZ28864.1"/>
    </source>
</evidence>
<evidence type="ECO:0000256" key="3">
    <source>
        <dbReference type="ARBA" id="ARBA00022723"/>
    </source>
</evidence>
<keyword evidence="3 13" id="KW-0479">Metal-binding</keyword>
<dbReference type="InterPro" id="IPR036412">
    <property type="entry name" value="HAD-like_sf"/>
</dbReference>
<feature type="binding site" evidence="11">
    <location>
        <begin position="54"/>
        <end position="57"/>
    </location>
    <ligand>
        <name>substrate</name>
    </ligand>
</feature>